<organism evidence="2 3">
    <name type="scientific">Streptomyces lavendulocolor</name>
    <dbReference type="NCBI Taxonomy" id="67316"/>
    <lineage>
        <taxon>Bacteria</taxon>
        <taxon>Bacillati</taxon>
        <taxon>Actinomycetota</taxon>
        <taxon>Actinomycetes</taxon>
        <taxon>Kitasatosporales</taxon>
        <taxon>Streptomycetaceae</taxon>
        <taxon>Streptomyces</taxon>
    </lineage>
</organism>
<protein>
    <submittedName>
        <fullName evidence="2">ABC transporter</fullName>
    </submittedName>
</protein>
<accession>A0ABV2VZ26</accession>
<keyword evidence="3" id="KW-1185">Reference proteome</keyword>
<name>A0ABV2VZ26_9ACTN</name>
<keyword evidence="1" id="KW-0812">Transmembrane</keyword>
<gene>
    <name evidence="2" type="ORF">ABZ508_04000</name>
</gene>
<proteinExistence type="predicted"/>
<keyword evidence="1" id="KW-0472">Membrane</keyword>
<feature type="transmembrane region" description="Helical" evidence="1">
    <location>
        <begin position="82"/>
        <end position="106"/>
    </location>
</feature>
<dbReference type="EMBL" id="JBEXZR010000002">
    <property type="protein sequence ID" value="MEU0706532.1"/>
    <property type="molecule type" value="Genomic_DNA"/>
</dbReference>
<dbReference type="RefSeq" id="WP_359657305.1">
    <property type="nucleotide sequence ID" value="NZ_JBEXZO010000046.1"/>
</dbReference>
<reference evidence="2 3" key="1">
    <citation type="submission" date="2024-06" db="EMBL/GenBank/DDBJ databases">
        <title>The Natural Products Discovery Center: Release of the First 8490 Sequenced Strains for Exploring Actinobacteria Biosynthetic Diversity.</title>
        <authorList>
            <person name="Kalkreuter E."/>
            <person name="Kautsar S.A."/>
            <person name="Yang D."/>
            <person name="Bader C.D."/>
            <person name="Teijaro C.N."/>
            <person name="Fluegel L."/>
            <person name="Davis C.M."/>
            <person name="Simpson J.R."/>
            <person name="Lauterbach L."/>
            <person name="Steele A.D."/>
            <person name="Gui C."/>
            <person name="Meng S."/>
            <person name="Li G."/>
            <person name="Viehrig K."/>
            <person name="Ye F."/>
            <person name="Su P."/>
            <person name="Kiefer A.F."/>
            <person name="Nichols A."/>
            <person name="Cepeda A.J."/>
            <person name="Yan W."/>
            <person name="Fan B."/>
            <person name="Jiang Y."/>
            <person name="Adhikari A."/>
            <person name="Zheng C.-J."/>
            <person name="Schuster L."/>
            <person name="Cowan T.M."/>
            <person name="Smanski M.J."/>
            <person name="Chevrette M.G."/>
            <person name="De Carvalho L.P.S."/>
            <person name="Shen B."/>
        </authorList>
    </citation>
    <scope>NUCLEOTIDE SEQUENCE [LARGE SCALE GENOMIC DNA]</scope>
    <source>
        <strain evidence="2 3">NPDC006337</strain>
    </source>
</reference>
<comment type="caution">
    <text evidence="2">The sequence shown here is derived from an EMBL/GenBank/DDBJ whole genome shotgun (WGS) entry which is preliminary data.</text>
</comment>
<evidence type="ECO:0000313" key="3">
    <source>
        <dbReference type="Proteomes" id="UP001550378"/>
    </source>
</evidence>
<feature type="transmembrane region" description="Helical" evidence="1">
    <location>
        <begin position="159"/>
        <end position="177"/>
    </location>
</feature>
<evidence type="ECO:0000256" key="1">
    <source>
        <dbReference type="SAM" id="Phobius"/>
    </source>
</evidence>
<keyword evidence="1" id="KW-1133">Transmembrane helix</keyword>
<sequence length="222" mass="21931">MTALLRYQTALLLRSQRWLPPILLYAAFLVIGLRFGEPVLGALGYASAPLLPVTAWLVRTCLDQEPPAARDVAAAAAGRTRVHLAAILAGALAAAVPGAAALVAVLASARPVAADGRAAVALPSAALAGLLTAVVCVLLGAAVGALLTRPLVPSRGWSVLAGTAAALLALVTTGSPAHHAVSALVSGNLTGTVPLPLLPLAGAVVIAAAAVAGACRLTAVRE</sequence>
<evidence type="ECO:0000313" key="2">
    <source>
        <dbReference type="EMBL" id="MEU0706532.1"/>
    </source>
</evidence>
<feature type="transmembrane region" description="Helical" evidence="1">
    <location>
        <begin position="126"/>
        <end position="147"/>
    </location>
</feature>
<dbReference type="Proteomes" id="UP001550378">
    <property type="component" value="Unassembled WGS sequence"/>
</dbReference>
<feature type="transmembrane region" description="Helical" evidence="1">
    <location>
        <begin position="197"/>
        <end position="219"/>
    </location>
</feature>